<accession>A0ABS8ZQG5</accession>
<proteinExistence type="predicted"/>
<dbReference type="Proteomes" id="UP001521150">
    <property type="component" value="Unassembled WGS sequence"/>
</dbReference>
<dbReference type="EMBL" id="JAJVCN010000003">
    <property type="protein sequence ID" value="MCE7009160.1"/>
    <property type="molecule type" value="Genomic_DNA"/>
</dbReference>
<reference evidence="1 2" key="1">
    <citation type="submission" date="2021-12" db="EMBL/GenBank/DDBJ databases">
        <title>Genome sequence of Kibdelosporangium philippinense ATCC 49844.</title>
        <authorList>
            <person name="Fedorov E.A."/>
            <person name="Omeragic M."/>
            <person name="Shalygina K.F."/>
            <person name="Maclea K.S."/>
        </authorList>
    </citation>
    <scope>NUCLEOTIDE SEQUENCE [LARGE SCALE GENOMIC DNA]</scope>
    <source>
        <strain evidence="1 2">ATCC 49844</strain>
    </source>
</reference>
<dbReference type="RefSeq" id="WP_233730582.1">
    <property type="nucleotide sequence ID" value="NZ_JAJVCN010000003.1"/>
</dbReference>
<gene>
    <name evidence="1" type="ORF">LWC34_41055</name>
</gene>
<evidence type="ECO:0000313" key="1">
    <source>
        <dbReference type="EMBL" id="MCE7009160.1"/>
    </source>
</evidence>
<sequence length="153" mass="16479">MADGTPQPDPNNPDYKKAYDDAYKIGTQDNKGGLFGIFETIADMAMAAEAGAFAVRPDVAQEVVKQLSRIQDQVIEIRSFSSTFGLRPELGGGYATQVATFNTQVTNEGPGKLLDNFAQEIEQLKAAVTKSIANYASSDGDNRQRVNRAGEGK</sequence>
<organism evidence="1 2">
    <name type="scientific">Kibdelosporangium philippinense</name>
    <dbReference type="NCBI Taxonomy" id="211113"/>
    <lineage>
        <taxon>Bacteria</taxon>
        <taxon>Bacillati</taxon>
        <taxon>Actinomycetota</taxon>
        <taxon>Actinomycetes</taxon>
        <taxon>Pseudonocardiales</taxon>
        <taxon>Pseudonocardiaceae</taxon>
        <taxon>Kibdelosporangium</taxon>
    </lineage>
</organism>
<evidence type="ECO:0000313" key="2">
    <source>
        <dbReference type="Proteomes" id="UP001521150"/>
    </source>
</evidence>
<comment type="caution">
    <text evidence="1">The sequence shown here is derived from an EMBL/GenBank/DDBJ whole genome shotgun (WGS) entry which is preliminary data.</text>
</comment>
<name>A0ABS8ZQG5_9PSEU</name>
<keyword evidence="2" id="KW-1185">Reference proteome</keyword>
<protein>
    <submittedName>
        <fullName evidence="1">Uncharacterized protein</fullName>
    </submittedName>
</protein>